<feature type="transmembrane region" description="Helical" evidence="1">
    <location>
        <begin position="36"/>
        <end position="57"/>
    </location>
</feature>
<keyword evidence="1" id="KW-1133">Transmembrane helix</keyword>
<evidence type="ECO:0000256" key="1">
    <source>
        <dbReference type="SAM" id="Phobius"/>
    </source>
</evidence>
<reference evidence="2 3" key="1">
    <citation type="journal article" date="2015" name="Virus Genes">
        <title>The genome sequence of Agrotis segetum nucleopolyhedrovirus B (AgseNPV-B) reveals a new baculovirus species within the Agrotis baculovirus complex.</title>
        <authorList>
            <person name="Wennmann J.T."/>
            <person name="Gueli Alletti G."/>
            <person name="Jehle J.A."/>
        </authorList>
    </citation>
    <scope>NUCLEOTIDE SEQUENCE [LARGE SCALE GENOMIC DNA]</scope>
    <source>
        <strain evidence="2">English</strain>
    </source>
</reference>
<keyword evidence="1" id="KW-0472">Membrane</keyword>
<sequence length="120" mass="13351">MRRNNRFFEIGTASSVLNQDQLEQIVSRNRTFLRDFLLVICCVVVFVIVIVFILLIININRTMELAAAAETAARISRQQTFLANLDLRTRSPTRVIDLNRPLAADAAAATTTTTSAAPKT</sequence>
<evidence type="ECO:0000313" key="3">
    <source>
        <dbReference type="Proteomes" id="UP000202327"/>
    </source>
</evidence>
<dbReference type="RefSeq" id="YP_009112623.1">
    <property type="nucleotide sequence ID" value="NC_025960.1"/>
</dbReference>
<evidence type="ECO:0000313" key="2">
    <source>
        <dbReference type="EMBL" id="AIZ48619.1"/>
    </source>
</evidence>
<dbReference type="Proteomes" id="UP000202327">
    <property type="component" value="Segment"/>
</dbReference>
<protein>
    <submittedName>
        <fullName evidence="2">Asb062</fullName>
    </submittedName>
</protein>
<name>A0A0A7KR51_9ABAC</name>
<dbReference type="InterPro" id="IPR009313">
    <property type="entry name" value="Baculo_11_kDa"/>
</dbReference>
<keyword evidence="3" id="KW-1185">Reference proteome</keyword>
<dbReference type="Pfam" id="PF06143">
    <property type="entry name" value="Baculo_11_kDa"/>
    <property type="match status" value="1"/>
</dbReference>
<dbReference type="GeneID" id="22619652"/>
<dbReference type="KEGG" id="vg:22619652"/>
<keyword evidence="1" id="KW-0812">Transmembrane</keyword>
<dbReference type="OrthoDB" id="24841at10239"/>
<organism evidence="2 3">
    <name type="scientific">Agrotis segetum nucleopolyhedrovirus B</name>
    <dbReference type="NCBI Taxonomy" id="1580580"/>
    <lineage>
        <taxon>Viruses</taxon>
        <taxon>Viruses incertae sedis</taxon>
        <taxon>Naldaviricetes</taxon>
        <taxon>Lefavirales</taxon>
        <taxon>Baculoviridae</taxon>
        <taxon>Alphabaculovirus</taxon>
        <taxon>Alphabaculovirus alteragsegetum</taxon>
    </lineage>
</organism>
<accession>A0A0A7KR51</accession>
<dbReference type="EMBL" id="KM102981">
    <property type="protein sequence ID" value="AIZ48619.1"/>
    <property type="molecule type" value="Genomic_DNA"/>
</dbReference>
<proteinExistence type="predicted"/>